<evidence type="ECO:0000313" key="2">
    <source>
        <dbReference type="Proteomes" id="UP000598996"/>
    </source>
</evidence>
<dbReference type="Proteomes" id="UP000598996">
    <property type="component" value="Unassembled WGS sequence"/>
</dbReference>
<protein>
    <submittedName>
        <fullName evidence="1">Uncharacterized protein</fullName>
    </submittedName>
</protein>
<name>A0ABS1VZW1_9ACTN</name>
<accession>A0ABS1VZW1</accession>
<keyword evidence="2" id="KW-1185">Reference proteome</keyword>
<gene>
    <name evidence="1" type="ORF">JKJ07_37465</name>
</gene>
<organism evidence="1 2">
    <name type="scientific">Paractinoplanes lichenicola</name>
    <dbReference type="NCBI Taxonomy" id="2802976"/>
    <lineage>
        <taxon>Bacteria</taxon>
        <taxon>Bacillati</taxon>
        <taxon>Actinomycetota</taxon>
        <taxon>Actinomycetes</taxon>
        <taxon>Micromonosporales</taxon>
        <taxon>Micromonosporaceae</taxon>
        <taxon>Paractinoplanes</taxon>
    </lineage>
</organism>
<reference evidence="1 2" key="1">
    <citation type="submission" date="2021-01" db="EMBL/GenBank/DDBJ databases">
        <title>Actinoplanes sp. nov. LDG1-01 isolated from lichen.</title>
        <authorList>
            <person name="Saeng-In P."/>
            <person name="Phongsopitanun W."/>
            <person name="Kanchanasin P."/>
            <person name="Yuki M."/>
            <person name="Kudo T."/>
            <person name="Ohkuma M."/>
            <person name="Tanasupawat S."/>
        </authorList>
    </citation>
    <scope>NUCLEOTIDE SEQUENCE [LARGE SCALE GENOMIC DNA]</scope>
    <source>
        <strain evidence="1 2">LDG1-01</strain>
    </source>
</reference>
<dbReference type="RefSeq" id="WP_202996705.1">
    <property type="nucleotide sequence ID" value="NZ_JAENHO010000012.1"/>
</dbReference>
<dbReference type="EMBL" id="JAENHO010000012">
    <property type="protein sequence ID" value="MBL7260026.1"/>
    <property type="molecule type" value="Genomic_DNA"/>
</dbReference>
<evidence type="ECO:0000313" key="1">
    <source>
        <dbReference type="EMBL" id="MBL7260026.1"/>
    </source>
</evidence>
<proteinExistence type="predicted"/>
<comment type="caution">
    <text evidence="1">The sequence shown here is derived from an EMBL/GenBank/DDBJ whole genome shotgun (WGS) entry which is preliminary data.</text>
</comment>
<sequence>MRRWIPWLAIAGVVPAGVAGVVVVGPRLLTTETRLEPQTVSLLGSGGDPLVLMVGVRWTKEGYCDGQFTVEAVETPAAVTIGTVVSREREGMLCAGLGTADETAWVAVSLRAPLGTRAVVRGADGVVLPLRE</sequence>